<dbReference type="InterPro" id="IPR001406">
    <property type="entry name" value="PsdUridine_synth_TruA"/>
</dbReference>
<comment type="similarity">
    <text evidence="1 4 7">Belongs to the tRNA pseudouridine synthase TruA family.</text>
</comment>
<dbReference type="GO" id="GO:0160147">
    <property type="term" value="F:tRNA pseudouridine(38-40) synthase activity"/>
    <property type="evidence" value="ECO:0007669"/>
    <property type="project" value="UniProtKB-EC"/>
</dbReference>
<dbReference type="EC" id="5.4.99.12" evidence="4"/>
<dbReference type="GO" id="GO:0003723">
    <property type="term" value="F:RNA binding"/>
    <property type="evidence" value="ECO:0007669"/>
    <property type="project" value="InterPro"/>
</dbReference>
<evidence type="ECO:0000256" key="2">
    <source>
        <dbReference type="ARBA" id="ARBA00022694"/>
    </source>
</evidence>
<dbReference type="HAMAP" id="MF_00171">
    <property type="entry name" value="TruA"/>
    <property type="match status" value="1"/>
</dbReference>
<dbReference type="SUPFAM" id="SSF55120">
    <property type="entry name" value="Pseudouridine synthase"/>
    <property type="match status" value="1"/>
</dbReference>
<dbReference type="InterPro" id="IPR020094">
    <property type="entry name" value="TruA/RsuA/RluB/E/F_N"/>
</dbReference>
<protein>
    <recommendedName>
        <fullName evidence="4">tRNA pseudouridine synthase A</fullName>
        <ecNumber evidence="4">5.4.99.12</ecNumber>
    </recommendedName>
    <alternativeName>
        <fullName evidence="4">tRNA pseudouridine(38-40) synthase</fullName>
    </alternativeName>
    <alternativeName>
        <fullName evidence="4">tRNA pseudouridylate synthase I</fullName>
    </alternativeName>
    <alternativeName>
        <fullName evidence="4">tRNA-uridine isomerase I</fullName>
    </alternativeName>
</protein>
<comment type="subunit">
    <text evidence="4">Homodimer.</text>
</comment>
<proteinExistence type="inferred from homology"/>
<sequence>MRYRIRLSYNGSALCGWQRQNNAPSVQQELSRALSLLIGCETEATGAGRTDAKVNAVNYIAHFDAPEAVAAGAADFVYKINAILPKNITVHEILPAREDFHARFSAVSREYHYFIHRRKDPFMESFSYWCKYPLDMDRMNEAAGFLTGTHDFGCFEKTGSNNRTSVCTVYEAEWKTYTPAHVETMGYPASEGDYIVFRIRANRFLRNMVRAIVGTLVDVGRGRYAPERVKSLIESGSRSDAGESVPGNALFLNKVEYPRED</sequence>
<evidence type="ECO:0000256" key="7">
    <source>
        <dbReference type="RuleBase" id="RU003792"/>
    </source>
</evidence>
<comment type="caution">
    <text evidence="4">Lacks conserved residue(s) required for the propagation of feature annotation.</text>
</comment>
<dbReference type="InterPro" id="IPR020097">
    <property type="entry name" value="PsdUridine_synth_TruA_a/b_dom"/>
</dbReference>
<dbReference type="Pfam" id="PF01416">
    <property type="entry name" value="PseudoU_synth_1"/>
    <property type="match status" value="1"/>
</dbReference>
<dbReference type="PANTHER" id="PTHR11142">
    <property type="entry name" value="PSEUDOURIDYLATE SYNTHASE"/>
    <property type="match status" value="1"/>
</dbReference>
<dbReference type="Gene3D" id="3.30.70.580">
    <property type="entry name" value="Pseudouridine synthase I, catalytic domain, N-terminal subdomain"/>
    <property type="match status" value="1"/>
</dbReference>
<gene>
    <name evidence="4 9" type="primary">truA</name>
    <name evidence="9" type="ORF">IAB91_08320</name>
</gene>
<name>A0A9D9NJ25_9BACT</name>
<dbReference type="NCBIfam" id="TIGR00071">
    <property type="entry name" value="hisT_truA"/>
    <property type="match status" value="1"/>
</dbReference>
<dbReference type="Gene3D" id="3.30.70.660">
    <property type="entry name" value="Pseudouridine synthase I, catalytic domain, C-terminal subdomain"/>
    <property type="match status" value="1"/>
</dbReference>
<dbReference type="InterPro" id="IPR020103">
    <property type="entry name" value="PsdUridine_synth_cat_dom_sf"/>
</dbReference>
<dbReference type="AlphaFoldDB" id="A0A9D9NJ25"/>
<reference evidence="9" key="2">
    <citation type="journal article" date="2021" name="PeerJ">
        <title>Extensive microbial diversity within the chicken gut microbiome revealed by metagenomics and culture.</title>
        <authorList>
            <person name="Gilroy R."/>
            <person name="Ravi A."/>
            <person name="Getino M."/>
            <person name="Pursley I."/>
            <person name="Horton D.L."/>
            <person name="Alikhan N.F."/>
            <person name="Baker D."/>
            <person name="Gharbi K."/>
            <person name="Hall N."/>
            <person name="Watson M."/>
            <person name="Adriaenssens E.M."/>
            <person name="Foster-Nyarko E."/>
            <person name="Jarju S."/>
            <person name="Secka A."/>
            <person name="Antonio M."/>
            <person name="Oren A."/>
            <person name="Chaudhuri R.R."/>
            <person name="La Ragione R."/>
            <person name="Hildebrand F."/>
            <person name="Pallen M.J."/>
        </authorList>
    </citation>
    <scope>NUCLEOTIDE SEQUENCE</scope>
    <source>
        <strain evidence="9">B1-13419</strain>
    </source>
</reference>
<feature type="binding site" evidence="4 6">
    <location>
        <position position="111"/>
    </location>
    <ligand>
        <name>substrate</name>
    </ligand>
</feature>
<feature type="active site" description="Nucleophile" evidence="4 5">
    <location>
        <position position="51"/>
    </location>
</feature>
<evidence type="ECO:0000259" key="8">
    <source>
        <dbReference type="Pfam" id="PF01416"/>
    </source>
</evidence>
<feature type="domain" description="Pseudouridine synthase I TruA alpha/beta" evidence="8">
    <location>
        <begin position="143"/>
        <end position="258"/>
    </location>
</feature>
<dbReference type="EMBL" id="JADIMD010000121">
    <property type="protein sequence ID" value="MBO8475277.1"/>
    <property type="molecule type" value="Genomic_DNA"/>
</dbReference>
<dbReference type="PANTHER" id="PTHR11142:SF0">
    <property type="entry name" value="TRNA PSEUDOURIDINE SYNTHASE-LIKE 1"/>
    <property type="match status" value="1"/>
</dbReference>
<dbReference type="CDD" id="cd02570">
    <property type="entry name" value="PseudoU_synth_EcTruA"/>
    <property type="match status" value="1"/>
</dbReference>
<comment type="catalytic activity">
    <reaction evidence="4 7">
        <text>uridine(38/39/40) in tRNA = pseudouridine(38/39/40) in tRNA</text>
        <dbReference type="Rhea" id="RHEA:22376"/>
        <dbReference type="Rhea" id="RHEA-COMP:10085"/>
        <dbReference type="Rhea" id="RHEA-COMP:10087"/>
        <dbReference type="ChEBI" id="CHEBI:65314"/>
        <dbReference type="ChEBI" id="CHEBI:65315"/>
        <dbReference type="EC" id="5.4.99.12"/>
    </reaction>
</comment>
<organism evidence="9 10">
    <name type="scientific">Candidatus Cryptobacteroides faecigallinarum</name>
    <dbReference type="NCBI Taxonomy" id="2840763"/>
    <lineage>
        <taxon>Bacteria</taxon>
        <taxon>Pseudomonadati</taxon>
        <taxon>Bacteroidota</taxon>
        <taxon>Bacteroidia</taxon>
        <taxon>Bacteroidales</taxon>
        <taxon>Candidatus Cryptobacteroides</taxon>
    </lineage>
</organism>
<evidence type="ECO:0000256" key="4">
    <source>
        <dbReference type="HAMAP-Rule" id="MF_00171"/>
    </source>
</evidence>
<dbReference type="Proteomes" id="UP000823757">
    <property type="component" value="Unassembled WGS sequence"/>
</dbReference>
<evidence type="ECO:0000256" key="1">
    <source>
        <dbReference type="ARBA" id="ARBA00009375"/>
    </source>
</evidence>
<dbReference type="InterPro" id="IPR020095">
    <property type="entry name" value="PsdUridine_synth_TruA_C"/>
</dbReference>
<reference evidence="9" key="1">
    <citation type="submission" date="2020-10" db="EMBL/GenBank/DDBJ databases">
        <authorList>
            <person name="Gilroy R."/>
        </authorList>
    </citation>
    <scope>NUCLEOTIDE SEQUENCE</scope>
    <source>
        <strain evidence="9">B1-13419</strain>
    </source>
</reference>
<keyword evidence="3 4" id="KW-0413">Isomerase</keyword>
<evidence type="ECO:0000313" key="10">
    <source>
        <dbReference type="Proteomes" id="UP000823757"/>
    </source>
</evidence>
<dbReference type="FunFam" id="3.30.70.580:FF:000001">
    <property type="entry name" value="tRNA pseudouridine synthase A"/>
    <property type="match status" value="1"/>
</dbReference>
<comment type="function">
    <text evidence="4">Formation of pseudouridine at positions 38, 39 and 40 in the anticodon stem and loop of transfer RNAs.</text>
</comment>
<evidence type="ECO:0000256" key="5">
    <source>
        <dbReference type="PIRSR" id="PIRSR001430-1"/>
    </source>
</evidence>
<dbReference type="PIRSF" id="PIRSF001430">
    <property type="entry name" value="tRNA_psdUrid_synth"/>
    <property type="match status" value="1"/>
</dbReference>
<evidence type="ECO:0000256" key="3">
    <source>
        <dbReference type="ARBA" id="ARBA00023235"/>
    </source>
</evidence>
<keyword evidence="2 4" id="KW-0819">tRNA processing</keyword>
<evidence type="ECO:0000313" key="9">
    <source>
        <dbReference type="EMBL" id="MBO8475277.1"/>
    </source>
</evidence>
<accession>A0A9D9NJ25</accession>
<evidence type="ECO:0000256" key="6">
    <source>
        <dbReference type="PIRSR" id="PIRSR001430-2"/>
    </source>
</evidence>
<dbReference type="GO" id="GO:0031119">
    <property type="term" value="P:tRNA pseudouridine synthesis"/>
    <property type="evidence" value="ECO:0007669"/>
    <property type="project" value="UniProtKB-UniRule"/>
</dbReference>
<comment type="caution">
    <text evidence="9">The sequence shown here is derived from an EMBL/GenBank/DDBJ whole genome shotgun (WGS) entry which is preliminary data.</text>
</comment>